<sequence>MCSAKLSLSLHKTSCLVFIFRLSSDQLKNDTCKPYPFYITLFYGISSMLRYCAKERLRPRRLLNGNTEEECAHLRTHLELRGPDLLICANEHVGIVVKVQEIRSFHFMAVLSR</sequence>
<gene>
    <name evidence="1" type="ORF">Zmor_002187</name>
</gene>
<name>A0AA38MTK3_9CUCU</name>
<comment type="caution">
    <text evidence="1">The sequence shown here is derived from an EMBL/GenBank/DDBJ whole genome shotgun (WGS) entry which is preliminary data.</text>
</comment>
<dbReference type="Proteomes" id="UP001168821">
    <property type="component" value="Unassembled WGS sequence"/>
</dbReference>
<evidence type="ECO:0000313" key="1">
    <source>
        <dbReference type="EMBL" id="KAJ3666756.1"/>
    </source>
</evidence>
<protein>
    <submittedName>
        <fullName evidence="1">Uncharacterized protein</fullName>
    </submittedName>
</protein>
<accession>A0AA38MTK3</accession>
<organism evidence="1 2">
    <name type="scientific">Zophobas morio</name>
    <dbReference type="NCBI Taxonomy" id="2755281"/>
    <lineage>
        <taxon>Eukaryota</taxon>
        <taxon>Metazoa</taxon>
        <taxon>Ecdysozoa</taxon>
        <taxon>Arthropoda</taxon>
        <taxon>Hexapoda</taxon>
        <taxon>Insecta</taxon>
        <taxon>Pterygota</taxon>
        <taxon>Neoptera</taxon>
        <taxon>Endopterygota</taxon>
        <taxon>Coleoptera</taxon>
        <taxon>Polyphaga</taxon>
        <taxon>Cucujiformia</taxon>
        <taxon>Tenebrionidae</taxon>
        <taxon>Zophobas</taxon>
    </lineage>
</organism>
<proteinExistence type="predicted"/>
<reference evidence="1" key="1">
    <citation type="journal article" date="2023" name="G3 (Bethesda)">
        <title>Whole genome assemblies of Zophobas morio and Tenebrio molitor.</title>
        <authorList>
            <person name="Kaur S."/>
            <person name="Stinson S.A."/>
            <person name="diCenzo G.C."/>
        </authorList>
    </citation>
    <scope>NUCLEOTIDE SEQUENCE</scope>
    <source>
        <strain evidence="1">QUZm001</strain>
    </source>
</reference>
<evidence type="ECO:0000313" key="2">
    <source>
        <dbReference type="Proteomes" id="UP001168821"/>
    </source>
</evidence>
<dbReference type="EMBL" id="JALNTZ010000001">
    <property type="protein sequence ID" value="KAJ3666756.1"/>
    <property type="molecule type" value="Genomic_DNA"/>
</dbReference>
<dbReference type="AlphaFoldDB" id="A0AA38MTK3"/>
<keyword evidence="2" id="KW-1185">Reference proteome</keyword>